<keyword evidence="13" id="KW-0496">Mitochondrion</keyword>
<keyword evidence="7" id="KW-0677">Repeat</keyword>
<dbReference type="InterPro" id="IPR002048">
    <property type="entry name" value="EF_hand_dom"/>
</dbReference>
<keyword evidence="10" id="KW-0378">Hydrolase</keyword>
<feature type="region of interest" description="Disordered" evidence="17">
    <location>
        <begin position="1013"/>
        <end position="1060"/>
    </location>
</feature>
<evidence type="ECO:0000256" key="15">
    <source>
        <dbReference type="ARBA" id="ARBA00023136"/>
    </source>
</evidence>
<dbReference type="NCBIfam" id="TIGR00231">
    <property type="entry name" value="small_GTP"/>
    <property type="match status" value="1"/>
</dbReference>
<evidence type="ECO:0000256" key="1">
    <source>
        <dbReference type="ARBA" id="ARBA00003481"/>
    </source>
</evidence>
<dbReference type="Gene3D" id="3.40.50.410">
    <property type="entry name" value="von Willebrand factor, type A domain"/>
    <property type="match status" value="1"/>
</dbReference>
<keyword evidence="14" id="KW-0342">GTP-binding</keyword>
<gene>
    <name evidence="21" type="ORF">MCHLO_16335</name>
</gene>
<dbReference type="SMART" id="SM00174">
    <property type="entry name" value="RHO"/>
    <property type="match status" value="1"/>
</dbReference>
<evidence type="ECO:0000256" key="16">
    <source>
        <dbReference type="ARBA" id="ARBA00032646"/>
    </source>
</evidence>
<evidence type="ECO:0000256" key="13">
    <source>
        <dbReference type="ARBA" id="ARBA00023128"/>
    </source>
</evidence>
<comment type="subcellular location">
    <subcellularLocation>
        <location evidence="2">Mitochondrion outer membrane</location>
        <topology evidence="2">Single-pass type IV membrane protein</topology>
    </subcellularLocation>
</comment>
<evidence type="ECO:0000259" key="19">
    <source>
        <dbReference type="PROSITE" id="PS50234"/>
    </source>
</evidence>
<keyword evidence="11" id="KW-0106">Calcium</keyword>
<feature type="domain" description="Miro" evidence="20">
    <location>
        <begin position="2"/>
        <end position="172"/>
    </location>
</feature>
<dbReference type="SMART" id="SM00173">
    <property type="entry name" value="RAS"/>
    <property type="match status" value="1"/>
</dbReference>
<evidence type="ECO:0000256" key="4">
    <source>
        <dbReference type="ARBA" id="ARBA00019119"/>
    </source>
</evidence>
<feature type="domain" description="VWFA" evidence="19">
    <location>
        <begin position="721"/>
        <end position="925"/>
    </location>
</feature>
<feature type="region of interest" description="Disordered" evidence="17">
    <location>
        <begin position="1101"/>
        <end position="1123"/>
    </location>
</feature>
<dbReference type="Pfam" id="PF08355">
    <property type="entry name" value="EF_assoc_1"/>
    <property type="match status" value="1"/>
</dbReference>
<dbReference type="Proteomes" id="UP000815677">
    <property type="component" value="Unassembled WGS sequence"/>
</dbReference>
<evidence type="ECO:0000256" key="11">
    <source>
        <dbReference type="ARBA" id="ARBA00022837"/>
    </source>
</evidence>
<evidence type="ECO:0000313" key="21">
    <source>
        <dbReference type="EMBL" id="GAT60141.1"/>
    </source>
</evidence>
<dbReference type="PROSITE" id="PS51419">
    <property type="entry name" value="RAB"/>
    <property type="match status" value="1"/>
</dbReference>
<evidence type="ECO:0000256" key="10">
    <source>
        <dbReference type="ARBA" id="ARBA00022801"/>
    </source>
</evidence>
<keyword evidence="9" id="KW-1000">Mitochondrion outer membrane</keyword>
<dbReference type="CDD" id="cd01892">
    <property type="entry name" value="Miro2"/>
    <property type="match status" value="1"/>
</dbReference>
<dbReference type="InterPro" id="IPR018247">
    <property type="entry name" value="EF_Hand_1_Ca_BS"/>
</dbReference>
<dbReference type="PANTHER" id="PTHR47763:SF1">
    <property type="entry name" value="DUF659 DOMAIN-CONTAINING PROTEIN"/>
    <property type="match status" value="1"/>
</dbReference>
<feature type="domain" description="Miro" evidence="20">
    <location>
        <begin position="418"/>
        <end position="581"/>
    </location>
</feature>
<reference evidence="21" key="1">
    <citation type="submission" date="2014-09" db="EMBL/GenBank/DDBJ databases">
        <title>Genome sequence of the luminous mushroom Mycena chlorophos for searching fungal bioluminescence genes.</title>
        <authorList>
            <person name="Tanaka Y."/>
            <person name="Kasuga D."/>
            <person name="Oba Y."/>
            <person name="Hase S."/>
            <person name="Sato K."/>
            <person name="Oba Y."/>
            <person name="Sakakibara Y."/>
        </authorList>
    </citation>
    <scope>NUCLEOTIDE SEQUENCE</scope>
</reference>
<dbReference type="PROSITE" id="PS51423">
    <property type="entry name" value="MIRO"/>
    <property type="match status" value="2"/>
</dbReference>
<dbReference type="SMART" id="SM00175">
    <property type="entry name" value="RAB"/>
    <property type="match status" value="1"/>
</dbReference>
<evidence type="ECO:0000256" key="14">
    <source>
        <dbReference type="ARBA" id="ARBA00023134"/>
    </source>
</evidence>
<comment type="function">
    <text evidence="1">Mitochondrial GTPase involved in mitochondrial trafficking. Probably involved in control of anterograde transport of mitochondria and their subcellular distribution.</text>
</comment>
<proteinExistence type="inferred from homology"/>
<evidence type="ECO:0000256" key="12">
    <source>
        <dbReference type="ARBA" id="ARBA00022989"/>
    </source>
</evidence>
<name>A0ABQ0M9S7_MYCCL</name>
<keyword evidence="22" id="KW-1185">Reference proteome</keyword>
<dbReference type="EMBL" id="DF849942">
    <property type="protein sequence ID" value="GAT60141.1"/>
    <property type="molecule type" value="Genomic_DNA"/>
</dbReference>
<sequence length="1147" mass="125934">MRRDVRILLVGDEGVGKSSIVISFIRASYVPNVQHRIPEVTIPPEVTPGPENVTTYIVDSGAGPDDRAHLESEIRKAHVICVVYSIDNSNSFDRIPTYWLPYFRQLGVNVPVILVGNKIDLRGGEYTNEALEEEILPIMNEFKEVETCVECSAKAPTNVSEVFYFAQKAVLHPTAPLYDSRDHVLKPACASALRRIFKLCDTNKDGILDAAELNEFQRKCFDAPLQAQELEGIRQMVKDNTNGGGVRDNGLTEMGFLYLHTTFIQRGRLETTWTVLRKFGYAEDLRLTEGFLSPKFDVAPDCSVELSPLGYQFFTDLFETFDKDQDGALKPAELDQVFSTSPGNPWAAQNFPDTTSSDDSGAVTLQGWLAQWSMTTLLDHKTTLAYLGYLGYPNEPRTGALQVTRPRKTDRRKGKVMRNVFLAYVCGAAGSGKTSLLKAFAGKPIRSFYEPTSKMLSVVNSVAIDGSEKYLVLQEFGSKYEAETLRNSKKTDLADVIVYVHDSSDTNSFSYISNLRQQYSLDHIPTLFVATKSDLDLAQQRHEVQPDVYCRRLGLQMPVAVSVKSGQTADVFHEICRIAMNPHTAIPGGADRAMTAAARLRTYMAVTAVLGGCTAAAIMFYRTARIGGGFSGFNVHNLFAWLSRAVGHTTKSLKHVLAVAAFRSHDLHPSVNIPPQIINMDEDMDFDSSNVPQMQTTNGAQMQDQAYNGQMGMDDGRKMLDLVFIQDCTGSQGSYISSATKNIEQICAAIFESGKLQTREDLRVGLVAFRDHPPQDHTYVTKNFGFSSDIAKVQKDLSTLYASGGGDGPEAVTAAMFEALNMDWRPEASKMVVLIADAPPHGIGEYGDGFDDGSPDNNDPLQLARVMASRGITLFFVACEPALSGYSYATDFYRAITSITSGLMLPLTTADLLAHAIVGSVLENLDMERLVREVGHAVAARILGNNESVDEVARELHEKLLLRNESTKKVVIESIYKDSEESRHNVEVYTQAASLQDARPHLKRVSGTRFTDKYLESRSQSTRSSYGSHYSYPFAPATPPRSPTKTPSSSPKISTAGSPPRKVVTDFAAFGAPANASVFGTAVASTPFSLAGGKAAFGGIRGGRGGFDDDDDDDDNGRQKVELREDSITLDQARRIAMQSAWRSARA</sequence>
<evidence type="ECO:0000256" key="5">
    <source>
        <dbReference type="ARBA" id="ARBA00022692"/>
    </source>
</evidence>
<protein>
    <recommendedName>
        <fullName evidence="4">Mitochondrial Rho GTPase 1</fullName>
    </recommendedName>
    <alternativeName>
        <fullName evidence="16">GTPase EF-hand protein of mitochondria 1</fullName>
    </alternativeName>
</protein>
<dbReference type="CDD" id="cd00198">
    <property type="entry name" value="vWFA"/>
    <property type="match status" value="1"/>
</dbReference>
<keyword evidence="6" id="KW-0479">Metal-binding</keyword>
<dbReference type="PROSITE" id="PS00018">
    <property type="entry name" value="EF_HAND_1"/>
    <property type="match status" value="1"/>
</dbReference>
<dbReference type="CDD" id="cd01893">
    <property type="entry name" value="Miro1"/>
    <property type="match status" value="1"/>
</dbReference>
<dbReference type="Pfam" id="PF00071">
    <property type="entry name" value="Ras"/>
    <property type="match status" value="2"/>
</dbReference>
<evidence type="ECO:0000256" key="17">
    <source>
        <dbReference type="SAM" id="MobiDB-lite"/>
    </source>
</evidence>
<dbReference type="InterPro" id="IPR013567">
    <property type="entry name" value="EF_hand_assoc_2"/>
</dbReference>
<dbReference type="SMART" id="SM00054">
    <property type="entry name" value="EFh"/>
    <property type="match status" value="2"/>
</dbReference>
<dbReference type="InterPro" id="IPR002035">
    <property type="entry name" value="VWF_A"/>
</dbReference>
<dbReference type="InterPro" id="IPR013566">
    <property type="entry name" value="EF_hand_assoc_1"/>
</dbReference>
<keyword evidence="5" id="KW-0812">Transmembrane</keyword>
<dbReference type="PROSITE" id="PS50234">
    <property type="entry name" value="VWFA"/>
    <property type="match status" value="1"/>
</dbReference>
<dbReference type="InterPro" id="IPR052969">
    <property type="entry name" value="Thr-specific_kinase-like"/>
</dbReference>
<evidence type="ECO:0000256" key="2">
    <source>
        <dbReference type="ARBA" id="ARBA00004200"/>
    </source>
</evidence>
<feature type="compositionally biased region" description="Low complexity" evidence="17">
    <location>
        <begin position="1043"/>
        <end position="1056"/>
    </location>
</feature>
<feature type="domain" description="EF-hand" evidence="18">
    <location>
        <begin position="309"/>
        <end position="344"/>
    </location>
</feature>
<dbReference type="Gene3D" id="1.10.238.10">
    <property type="entry name" value="EF-hand"/>
    <property type="match status" value="2"/>
</dbReference>
<dbReference type="InterPro" id="IPR005225">
    <property type="entry name" value="Small_GTP-bd"/>
</dbReference>
<feature type="domain" description="EF-hand" evidence="18">
    <location>
        <begin position="188"/>
        <end position="223"/>
    </location>
</feature>
<dbReference type="Pfam" id="PF08356">
    <property type="entry name" value="EF_assoc_2"/>
    <property type="match status" value="1"/>
</dbReference>
<evidence type="ECO:0000259" key="20">
    <source>
        <dbReference type="PROSITE" id="PS51423"/>
    </source>
</evidence>
<dbReference type="InterPro" id="IPR027417">
    <property type="entry name" value="P-loop_NTPase"/>
</dbReference>
<dbReference type="Gene3D" id="3.40.50.300">
    <property type="entry name" value="P-loop containing nucleotide triphosphate hydrolases"/>
    <property type="match status" value="2"/>
</dbReference>
<dbReference type="EMBL" id="DF849942">
    <property type="protein sequence ID" value="GAT60142.1"/>
    <property type="molecule type" value="Genomic_DNA"/>
</dbReference>
<evidence type="ECO:0000256" key="7">
    <source>
        <dbReference type="ARBA" id="ARBA00022737"/>
    </source>
</evidence>
<dbReference type="InterPro" id="IPR001806">
    <property type="entry name" value="Small_GTPase"/>
</dbReference>
<evidence type="ECO:0000313" key="22">
    <source>
        <dbReference type="Proteomes" id="UP000815677"/>
    </source>
</evidence>
<dbReference type="InterPro" id="IPR011992">
    <property type="entry name" value="EF-hand-dom_pair"/>
</dbReference>
<keyword evidence="8" id="KW-0547">Nucleotide-binding</keyword>
<dbReference type="PROSITE" id="PS51421">
    <property type="entry name" value="RAS"/>
    <property type="match status" value="1"/>
</dbReference>
<dbReference type="SUPFAM" id="SSF53300">
    <property type="entry name" value="vWA-like"/>
    <property type="match status" value="1"/>
</dbReference>
<dbReference type="SUPFAM" id="SSF52540">
    <property type="entry name" value="P-loop containing nucleoside triphosphate hydrolases"/>
    <property type="match status" value="2"/>
</dbReference>
<dbReference type="Pfam" id="PF00092">
    <property type="entry name" value="VWA"/>
    <property type="match status" value="1"/>
</dbReference>
<comment type="similarity">
    <text evidence="3">Belongs to the mitochondrial Rho GTPase family.</text>
</comment>
<dbReference type="PROSITE" id="PS50222">
    <property type="entry name" value="EF_HAND_2"/>
    <property type="match status" value="2"/>
</dbReference>
<evidence type="ECO:0000256" key="8">
    <source>
        <dbReference type="ARBA" id="ARBA00022741"/>
    </source>
</evidence>
<keyword evidence="12" id="KW-1133">Transmembrane helix</keyword>
<dbReference type="PRINTS" id="PR00449">
    <property type="entry name" value="RASTRNSFRMNG"/>
</dbReference>
<feature type="compositionally biased region" description="Low complexity" evidence="17">
    <location>
        <begin position="1017"/>
        <end position="1032"/>
    </location>
</feature>
<evidence type="ECO:0000256" key="9">
    <source>
        <dbReference type="ARBA" id="ARBA00022787"/>
    </source>
</evidence>
<dbReference type="InterPro" id="IPR036465">
    <property type="entry name" value="vWFA_dom_sf"/>
</dbReference>
<dbReference type="SMART" id="SM00327">
    <property type="entry name" value="VWA"/>
    <property type="match status" value="1"/>
</dbReference>
<evidence type="ECO:0000256" key="6">
    <source>
        <dbReference type="ARBA" id="ARBA00022723"/>
    </source>
</evidence>
<dbReference type="PANTHER" id="PTHR47763">
    <property type="entry name" value="ALPHA-PROTEIN KINASE VWKA"/>
    <property type="match status" value="1"/>
</dbReference>
<accession>A0ABQ0M9S7</accession>
<keyword evidence="15" id="KW-0472">Membrane</keyword>
<evidence type="ECO:0000256" key="3">
    <source>
        <dbReference type="ARBA" id="ARBA00007981"/>
    </source>
</evidence>
<dbReference type="SUPFAM" id="SSF47473">
    <property type="entry name" value="EF-hand"/>
    <property type="match status" value="1"/>
</dbReference>
<organism evidence="21 22">
    <name type="scientific">Mycena chlorophos</name>
    <name type="common">Agaric fungus</name>
    <name type="synonym">Agaricus chlorophos</name>
    <dbReference type="NCBI Taxonomy" id="658473"/>
    <lineage>
        <taxon>Eukaryota</taxon>
        <taxon>Fungi</taxon>
        <taxon>Dikarya</taxon>
        <taxon>Basidiomycota</taxon>
        <taxon>Agaricomycotina</taxon>
        <taxon>Agaricomycetes</taxon>
        <taxon>Agaricomycetidae</taxon>
        <taxon>Agaricales</taxon>
        <taxon>Marasmiineae</taxon>
        <taxon>Mycenaceae</taxon>
        <taxon>Mycena</taxon>
    </lineage>
</organism>
<dbReference type="InterPro" id="IPR020860">
    <property type="entry name" value="MIRO_dom"/>
</dbReference>
<evidence type="ECO:0000259" key="18">
    <source>
        <dbReference type="PROSITE" id="PS50222"/>
    </source>
</evidence>